<feature type="compositionally biased region" description="Low complexity" evidence="9">
    <location>
        <begin position="437"/>
        <end position="450"/>
    </location>
</feature>
<evidence type="ECO:0000256" key="4">
    <source>
        <dbReference type="ARBA" id="ARBA00022692"/>
    </source>
</evidence>
<organism evidence="11 12">
    <name type="scientific">Algisphaera agarilytica</name>
    <dbReference type="NCBI Taxonomy" id="1385975"/>
    <lineage>
        <taxon>Bacteria</taxon>
        <taxon>Pseudomonadati</taxon>
        <taxon>Planctomycetota</taxon>
        <taxon>Phycisphaerae</taxon>
        <taxon>Phycisphaerales</taxon>
        <taxon>Phycisphaeraceae</taxon>
        <taxon>Algisphaera</taxon>
    </lineage>
</organism>
<keyword evidence="3 11" id="KW-0808">Transferase</keyword>
<dbReference type="GO" id="GO:0071555">
    <property type="term" value="P:cell wall organization"/>
    <property type="evidence" value="ECO:0007669"/>
    <property type="project" value="UniProtKB-KW"/>
</dbReference>
<dbReference type="FunFam" id="3.90.550.10:FF:000057">
    <property type="entry name" value="Glycosyltransferase-like protein, family 2"/>
    <property type="match status" value="1"/>
</dbReference>
<dbReference type="GO" id="GO:0016757">
    <property type="term" value="F:glycosyltransferase activity"/>
    <property type="evidence" value="ECO:0007669"/>
    <property type="project" value="UniProtKB-KW"/>
</dbReference>
<keyword evidence="2" id="KW-0328">Glycosyltransferase</keyword>
<keyword evidence="6" id="KW-0333">Golgi apparatus</keyword>
<evidence type="ECO:0000256" key="8">
    <source>
        <dbReference type="ARBA" id="ARBA00023316"/>
    </source>
</evidence>
<evidence type="ECO:0000256" key="6">
    <source>
        <dbReference type="ARBA" id="ARBA00023034"/>
    </source>
</evidence>
<dbReference type="EMBL" id="JACHGY010000001">
    <property type="protein sequence ID" value="MBB6430765.1"/>
    <property type="molecule type" value="Genomic_DNA"/>
</dbReference>
<feature type="transmembrane region" description="Helical" evidence="10">
    <location>
        <begin position="20"/>
        <end position="44"/>
    </location>
</feature>
<feature type="transmembrane region" description="Helical" evidence="10">
    <location>
        <begin position="507"/>
        <end position="531"/>
    </location>
</feature>
<dbReference type="PANTHER" id="PTHR32044">
    <property type="entry name" value="GLUCOMANNAN 4-BETA-MANNOSYLTRANSFERASE 9"/>
    <property type="match status" value="1"/>
</dbReference>
<evidence type="ECO:0000256" key="7">
    <source>
        <dbReference type="ARBA" id="ARBA00023136"/>
    </source>
</evidence>
<evidence type="ECO:0000313" key="12">
    <source>
        <dbReference type="Proteomes" id="UP000541810"/>
    </source>
</evidence>
<accession>A0A7X0HAD9</accession>
<dbReference type="AlphaFoldDB" id="A0A7X0HAD9"/>
<dbReference type="SUPFAM" id="SSF53448">
    <property type="entry name" value="Nucleotide-diphospho-sugar transferases"/>
    <property type="match status" value="1"/>
</dbReference>
<evidence type="ECO:0000256" key="1">
    <source>
        <dbReference type="ARBA" id="ARBA00004653"/>
    </source>
</evidence>
<keyword evidence="8" id="KW-0961">Cell wall biogenesis/degradation</keyword>
<dbReference type="CDD" id="cd06437">
    <property type="entry name" value="CESA_CaSu_A2"/>
    <property type="match status" value="1"/>
</dbReference>
<feature type="transmembrane region" description="Helical" evidence="10">
    <location>
        <begin position="473"/>
        <end position="495"/>
    </location>
</feature>
<sequence length="545" mass="61046">MSTIASLFSPDLAELLVPLRWPLTFCYVFLIALIGTYGLHRYWLVFLFNRHRKQVARPATRFEELPRVTIQLPMFNEGFVAERIIDAACKIDYPADRLQIQVLDDSTDQSKLICADRVEYWKAKGVDIMFRHRVDRTGYKAGALQEAMPEATGELIAIFDADFIPPANFLKRTVHHFTDDKVGMVQTRWAHLNRKDSLLTRGQAIFLDGHFVVEHTARNRSGAWINFNGTAGLWRAAAIEEAGGWQHDTLTEDVDLSYRAQLKGWKFLFLPQVTCPAELPPEINAFKSQQHRWTKGSIQTAIKLLPTLFRAKVPLHIKLEAFFHLTSPMVYLYISLFALLFFPAVYVNVQPLEDGTWAGVFLGISLFMLGTASATAFYITSQRAQKRSGWLTLLQVPMLMSIGIGIALNNAIACLEALLGHESPFIRTPKYGDNLGTTEPGETETAPITPHNDAKPKPAKSKLSVIPIPSLKLWITFIEIAFGLLMVYCGILSVQPGNLNSAVSLPFLMLFASGYLYVGLNSLAIHARGWLAARQQKRSARLAAA</sequence>
<dbReference type="RefSeq" id="WP_184678260.1">
    <property type="nucleotide sequence ID" value="NZ_JACHGY010000001.1"/>
</dbReference>
<evidence type="ECO:0000256" key="2">
    <source>
        <dbReference type="ARBA" id="ARBA00022676"/>
    </source>
</evidence>
<dbReference type="Gene3D" id="3.90.550.10">
    <property type="entry name" value="Spore Coat Polysaccharide Biosynthesis Protein SpsA, Chain A"/>
    <property type="match status" value="1"/>
</dbReference>
<comment type="caution">
    <text evidence="11">The sequence shown here is derived from an EMBL/GenBank/DDBJ whole genome shotgun (WGS) entry which is preliminary data.</text>
</comment>
<evidence type="ECO:0000313" key="11">
    <source>
        <dbReference type="EMBL" id="MBB6430765.1"/>
    </source>
</evidence>
<evidence type="ECO:0000256" key="5">
    <source>
        <dbReference type="ARBA" id="ARBA00022989"/>
    </source>
</evidence>
<evidence type="ECO:0000256" key="9">
    <source>
        <dbReference type="SAM" id="MobiDB-lite"/>
    </source>
</evidence>
<keyword evidence="7 10" id="KW-0472">Membrane</keyword>
<gene>
    <name evidence="11" type="ORF">HNQ40_002571</name>
</gene>
<dbReference type="PANTHER" id="PTHR32044:SF80">
    <property type="entry name" value="XYLOGLUCAN GLYCOSYLTRANSFERASE 2-RELATED"/>
    <property type="match status" value="1"/>
</dbReference>
<keyword evidence="12" id="KW-1185">Reference proteome</keyword>
<reference evidence="11 12" key="1">
    <citation type="submission" date="2020-08" db="EMBL/GenBank/DDBJ databases">
        <title>Genomic Encyclopedia of Type Strains, Phase IV (KMG-IV): sequencing the most valuable type-strain genomes for metagenomic binning, comparative biology and taxonomic classification.</title>
        <authorList>
            <person name="Goeker M."/>
        </authorList>
    </citation>
    <scope>NUCLEOTIDE SEQUENCE [LARGE SCALE GENOMIC DNA]</scope>
    <source>
        <strain evidence="11 12">DSM 103725</strain>
    </source>
</reference>
<dbReference type="InterPro" id="IPR029044">
    <property type="entry name" value="Nucleotide-diphossugar_trans"/>
</dbReference>
<keyword evidence="5 10" id="KW-1133">Transmembrane helix</keyword>
<name>A0A7X0HAD9_9BACT</name>
<feature type="transmembrane region" description="Helical" evidence="10">
    <location>
        <begin position="330"/>
        <end position="349"/>
    </location>
</feature>
<dbReference type="Proteomes" id="UP000541810">
    <property type="component" value="Unassembled WGS sequence"/>
</dbReference>
<proteinExistence type="predicted"/>
<protein>
    <submittedName>
        <fullName evidence="11">Cellulose synthase/poly-beta-1,6-N-acetylglucosamine synthase-like glycosyltransferase</fullName>
    </submittedName>
</protein>
<evidence type="ECO:0000256" key="10">
    <source>
        <dbReference type="SAM" id="Phobius"/>
    </source>
</evidence>
<comment type="subcellular location">
    <subcellularLocation>
        <location evidence="1">Golgi apparatus membrane</location>
        <topology evidence="1">Multi-pass membrane protein</topology>
    </subcellularLocation>
</comment>
<keyword evidence="4 10" id="KW-0812">Transmembrane</keyword>
<feature type="transmembrane region" description="Helical" evidence="10">
    <location>
        <begin position="355"/>
        <end position="379"/>
    </location>
</feature>
<dbReference type="Pfam" id="PF13641">
    <property type="entry name" value="Glyco_tranf_2_3"/>
    <property type="match status" value="1"/>
</dbReference>
<evidence type="ECO:0000256" key="3">
    <source>
        <dbReference type="ARBA" id="ARBA00022679"/>
    </source>
</evidence>
<feature type="region of interest" description="Disordered" evidence="9">
    <location>
        <begin position="434"/>
        <end position="456"/>
    </location>
</feature>